<proteinExistence type="predicted"/>
<dbReference type="EMBL" id="FOIW01000002">
    <property type="protein sequence ID" value="SEW11037.1"/>
    <property type="molecule type" value="Genomic_DNA"/>
</dbReference>
<organism evidence="2 3">
    <name type="scientific">Thermococcus thioreducens</name>
    <dbReference type="NCBI Taxonomy" id="277988"/>
    <lineage>
        <taxon>Archaea</taxon>
        <taxon>Methanobacteriati</taxon>
        <taxon>Methanobacteriota</taxon>
        <taxon>Thermococci</taxon>
        <taxon>Thermococcales</taxon>
        <taxon>Thermococcaceae</taxon>
        <taxon>Thermococcus</taxon>
    </lineage>
</organism>
<feature type="transmembrane region" description="Helical" evidence="1">
    <location>
        <begin position="285"/>
        <end position="303"/>
    </location>
</feature>
<reference evidence="2 3" key="1">
    <citation type="submission" date="2016-10" db="EMBL/GenBank/DDBJ databases">
        <authorList>
            <person name="de Groot N.N."/>
        </authorList>
    </citation>
    <scope>NUCLEOTIDE SEQUENCE [LARGE SCALE GENOMIC DNA]</scope>
    <source>
        <strain evidence="2 3">OGL-20</strain>
    </source>
</reference>
<sequence>MVPMERKTKTAVLLSFLSPLFAEVLSGSTPPLEALTNPLSFPLLWAYYGAGVLLVREAWIRWGRNYLRLMLLGFAYGIIEEGLVLKSWFNPEWPDLGILGIYGRAWGVNAAWAVWLTIFHSLMSIAIPIMVVDALHQEFRNESLLGKRGILLTSASFLLSGAVFFAVLGSYRVPALQYILTIILTVLLLILARKVKMKTLFKRGIPRRHPFVYGFTVSFALFFIFTAFPHSSVHPVVPSVLGLMVTLHFYSTPSHLDERRKYALALGFLAFWFVPYDIILELNGMRGEALLGVGTFAFLGWRLKRMRASEPEV</sequence>
<gene>
    <name evidence="2" type="ORF">SAMN05216170_1637</name>
</gene>
<dbReference type="AlphaFoldDB" id="A0A1I0PAB0"/>
<feature type="transmembrane region" description="Helical" evidence="1">
    <location>
        <begin position="211"/>
        <end position="228"/>
    </location>
</feature>
<feature type="transmembrane region" description="Helical" evidence="1">
    <location>
        <begin position="175"/>
        <end position="191"/>
    </location>
</feature>
<feature type="transmembrane region" description="Helical" evidence="1">
    <location>
        <begin position="66"/>
        <end position="89"/>
    </location>
</feature>
<feature type="transmembrane region" description="Helical" evidence="1">
    <location>
        <begin position="150"/>
        <end position="169"/>
    </location>
</feature>
<feature type="transmembrane region" description="Helical" evidence="1">
    <location>
        <begin position="234"/>
        <end position="250"/>
    </location>
</feature>
<evidence type="ECO:0000313" key="2">
    <source>
        <dbReference type="EMBL" id="SEW11037.1"/>
    </source>
</evidence>
<keyword evidence="1" id="KW-0812">Transmembrane</keyword>
<feature type="transmembrane region" description="Helical" evidence="1">
    <location>
        <begin position="109"/>
        <end position="129"/>
    </location>
</feature>
<dbReference type="Proteomes" id="UP000182125">
    <property type="component" value="Unassembled WGS sequence"/>
</dbReference>
<name>A0A1I0PAB0_9EURY</name>
<evidence type="ECO:0000313" key="3">
    <source>
        <dbReference type="Proteomes" id="UP000182125"/>
    </source>
</evidence>
<keyword evidence="1" id="KW-1133">Transmembrane helix</keyword>
<evidence type="ECO:0000256" key="1">
    <source>
        <dbReference type="SAM" id="Phobius"/>
    </source>
</evidence>
<protein>
    <submittedName>
        <fullName evidence="2">Uncharacterized protein</fullName>
    </submittedName>
</protein>
<accession>A0A1I0PAB0</accession>
<feature type="transmembrane region" description="Helical" evidence="1">
    <location>
        <begin position="262"/>
        <end position="279"/>
    </location>
</feature>
<keyword evidence="1" id="KW-0472">Membrane</keyword>